<evidence type="ECO:0000313" key="5">
    <source>
        <dbReference type="Proteomes" id="UP000655037"/>
    </source>
</evidence>
<evidence type="ECO:0000313" key="3">
    <source>
        <dbReference type="EMBL" id="MUZ58552.1"/>
    </source>
</evidence>
<evidence type="ECO:0000313" key="2">
    <source>
        <dbReference type="EMBL" id="MBF2713955.1"/>
    </source>
</evidence>
<dbReference type="Proteomes" id="UP000436692">
    <property type="component" value="Unassembled WGS sequence"/>
</dbReference>
<organism evidence="2 5">
    <name type="scientific">Agrobacterium vitis</name>
    <name type="common">Rhizobium vitis</name>
    <dbReference type="NCBI Taxonomy" id="373"/>
    <lineage>
        <taxon>Bacteria</taxon>
        <taxon>Pseudomonadati</taxon>
        <taxon>Pseudomonadota</taxon>
        <taxon>Alphaproteobacteria</taxon>
        <taxon>Hyphomicrobiales</taxon>
        <taxon>Rhizobiaceae</taxon>
        <taxon>Rhizobium/Agrobacterium group</taxon>
        <taxon>Agrobacterium</taxon>
    </lineage>
</organism>
<proteinExistence type="predicted"/>
<name>A0AAE2RC41_AGRVI</name>
<evidence type="ECO:0000313" key="4">
    <source>
        <dbReference type="Proteomes" id="UP000436692"/>
    </source>
</evidence>
<gene>
    <name evidence="3" type="ORF">GOZ95_13915</name>
    <name evidence="2" type="ORF">IEI95_006720</name>
</gene>
<reference evidence="3 4" key="1">
    <citation type="submission" date="2019-12" db="EMBL/GenBank/DDBJ databases">
        <title>Whole-genome sequencing of Allorhizobium vitis.</title>
        <authorList>
            <person name="Gan H.M."/>
            <person name="Szegedi E."/>
            <person name="Burr T."/>
            <person name="Savka M.A."/>
        </authorList>
    </citation>
    <scope>NUCLEOTIDE SEQUENCE [LARGE SCALE GENOMIC DNA]</scope>
    <source>
        <strain evidence="3 4">CG989</strain>
    </source>
</reference>
<dbReference type="Proteomes" id="UP000655037">
    <property type="component" value="Unassembled WGS sequence"/>
</dbReference>
<comment type="caution">
    <text evidence="2">The sequence shown here is derived from an EMBL/GenBank/DDBJ whole genome shotgun (WGS) entry which is preliminary data.</text>
</comment>
<dbReference type="EMBL" id="JACXXJ020000003">
    <property type="protein sequence ID" value="MBF2713955.1"/>
    <property type="molecule type" value="Genomic_DNA"/>
</dbReference>
<dbReference type="AlphaFoldDB" id="A0AAE2RC41"/>
<accession>A0AAE2RC41</accession>
<sequence length="101" mass="11089">MSKFFPAIRGGVADQPAQLVDPIEEKRALGGRTRHLKEEEEKALKQGTMTHAVANPGTKSHFDNNRHAEEMGGTLCSTVIRCRAEGAALLSDVHRMKQPKP</sequence>
<evidence type="ECO:0000256" key="1">
    <source>
        <dbReference type="SAM" id="MobiDB-lite"/>
    </source>
</evidence>
<dbReference type="EMBL" id="WPHM01000006">
    <property type="protein sequence ID" value="MUZ58552.1"/>
    <property type="molecule type" value="Genomic_DNA"/>
</dbReference>
<dbReference type="RefSeq" id="WP_156531948.1">
    <property type="nucleotide sequence ID" value="NZ_JABAEJ010000007.1"/>
</dbReference>
<protein>
    <submittedName>
        <fullName evidence="2">Uncharacterized protein</fullName>
    </submittedName>
</protein>
<reference evidence="2" key="2">
    <citation type="submission" date="2020-11" db="EMBL/GenBank/DDBJ databases">
        <title>Agrobacterium vitis strain K377 genome.</title>
        <authorList>
            <person name="Xi H."/>
        </authorList>
    </citation>
    <scope>NUCLEOTIDE SEQUENCE</scope>
    <source>
        <strain evidence="2">K377</strain>
    </source>
</reference>
<feature type="region of interest" description="Disordered" evidence="1">
    <location>
        <begin position="44"/>
        <end position="66"/>
    </location>
</feature>